<dbReference type="Proteomes" id="UP000069272">
    <property type="component" value="Chromosome 2L"/>
</dbReference>
<protein>
    <submittedName>
        <fullName evidence="2">Uncharacterized protein</fullName>
    </submittedName>
</protein>
<reference evidence="2" key="2">
    <citation type="submission" date="2022-08" db="UniProtKB">
        <authorList>
            <consortium name="EnsemblMetazoa"/>
        </authorList>
    </citation>
    <scope>IDENTIFICATION</scope>
    <source>
        <strain evidence="2">STECLA/ALBI9_A</strain>
    </source>
</reference>
<sequence length="31" mass="3811">MLHFYDRATFGERTSSRPERETNKTKHLMRD</sequence>
<dbReference type="EnsemblMetazoa" id="AALB014071-RA">
    <property type="protein sequence ID" value="AALB014071-PA"/>
    <property type="gene ID" value="AALB014071"/>
</dbReference>
<dbReference type="AlphaFoldDB" id="A0A182FWM8"/>
<name>A0A182FWM8_ANOAL</name>
<evidence type="ECO:0000256" key="1">
    <source>
        <dbReference type="SAM" id="MobiDB-lite"/>
    </source>
</evidence>
<evidence type="ECO:0000313" key="3">
    <source>
        <dbReference type="Proteomes" id="UP000069272"/>
    </source>
</evidence>
<accession>A0A182FWM8</accession>
<feature type="region of interest" description="Disordered" evidence="1">
    <location>
        <begin position="1"/>
        <end position="31"/>
    </location>
</feature>
<reference evidence="2 3" key="1">
    <citation type="journal article" date="2017" name="G3 (Bethesda)">
        <title>The Physical Genome Mapping of Anopheles albimanus Corrected Scaffold Misassemblies and Identified Interarm Rearrangements in Genus Anopheles.</title>
        <authorList>
            <person name="Artemov G.N."/>
            <person name="Peery A.N."/>
            <person name="Jiang X."/>
            <person name="Tu Z."/>
            <person name="Stegniy V.N."/>
            <person name="Sharakhova M.V."/>
            <person name="Sharakhov I.V."/>
        </authorList>
    </citation>
    <scope>NUCLEOTIDE SEQUENCE [LARGE SCALE GENOMIC DNA]</scope>
    <source>
        <strain evidence="2 3">ALBI9_A</strain>
    </source>
</reference>
<keyword evidence="3" id="KW-1185">Reference proteome</keyword>
<evidence type="ECO:0000313" key="2">
    <source>
        <dbReference type="EnsemblMetazoa" id="AALB014071-PA"/>
    </source>
</evidence>
<organism evidence="2 3">
    <name type="scientific">Anopheles albimanus</name>
    <name type="common">New world malaria mosquito</name>
    <dbReference type="NCBI Taxonomy" id="7167"/>
    <lineage>
        <taxon>Eukaryota</taxon>
        <taxon>Metazoa</taxon>
        <taxon>Ecdysozoa</taxon>
        <taxon>Arthropoda</taxon>
        <taxon>Hexapoda</taxon>
        <taxon>Insecta</taxon>
        <taxon>Pterygota</taxon>
        <taxon>Neoptera</taxon>
        <taxon>Endopterygota</taxon>
        <taxon>Diptera</taxon>
        <taxon>Nematocera</taxon>
        <taxon>Culicoidea</taxon>
        <taxon>Culicidae</taxon>
        <taxon>Anophelinae</taxon>
        <taxon>Anopheles</taxon>
    </lineage>
</organism>
<dbReference type="VEuPathDB" id="VectorBase:AALB014071"/>
<proteinExistence type="predicted"/>